<proteinExistence type="predicted"/>
<feature type="region of interest" description="Disordered" evidence="1">
    <location>
        <begin position="34"/>
        <end position="58"/>
    </location>
</feature>
<feature type="compositionally biased region" description="Basic and acidic residues" evidence="1">
    <location>
        <begin position="98"/>
        <end position="111"/>
    </location>
</feature>
<protein>
    <submittedName>
        <fullName evidence="2">Uncharacterized protein</fullName>
    </submittedName>
</protein>
<sequence>MAESLVKGALGSQESTVLELTSGGVRIETESFVGEHTVSPRPDELRSRVADPEQETPDIREITIEHSEYTLRSDAVDYTVTGTQSHHDEIMGFLERKFCAEPDTHSPENRLADPGGAPDGMDPDRGDAEGQTDDVAESGSRSTMSDGGRSRSLTRRVILSIQRWFR</sequence>
<feature type="region of interest" description="Disordered" evidence="1">
    <location>
        <begin position="98"/>
        <end position="152"/>
    </location>
</feature>
<dbReference type="AlphaFoldDB" id="A0A6B0SNL4"/>
<dbReference type="Proteomes" id="UP000471521">
    <property type="component" value="Unassembled WGS sequence"/>
</dbReference>
<evidence type="ECO:0000313" key="2">
    <source>
        <dbReference type="EMBL" id="MXR19219.1"/>
    </source>
</evidence>
<organism evidence="2 3">
    <name type="scientific">Halobacterium bonnevillei</name>
    <dbReference type="NCBI Taxonomy" id="2692200"/>
    <lineage>
        <taxon>Archaea</taxon>
        <taxon>Methanobacteriati</taxon>
        <taxon>Methanobacteriota</taxon>
        <taxon>Stenosarchaea group</taxon>
        <taxon>Halobacteria</taxon>
        <taxon>Halobacteriales</taxon>
        <taxon>Halobacteriaceae</taxon>
        <taxon>Halobacterium</taxon>
    </lineage>
</organism>
<dbReference type="RefSeq" id="WP_159524816.1">
    <property type="nucleotide sequence ID" value="NZ_WUUU01000002.1"/>
</dbReference>
<gene>
    <name evidence="2" type="ORF">GRX66_00850</name>
</gene>
<reference evidence="2 3" key="1">
    <citation type="submission" date="2019-12" db="EMBL/GenBank/DDBJ databases">
        <title>Isolation and characterization of three novel carbon monoxide-oxidizing members of Halobacteria from salione crusts and soils.</title>
        <authorList>
            <person name="Myers M.R."/>
            <person name="King G.M."/>
        </authorList>
    </citation>
    <scope>NUCLEOTIDE SEQUENCE [LARGE SCALE GENOMIC DNA]</scope>
    <source>
        <strain evidence="2 3">PCN9</strain>
    </source>
</reference>
<dbReference type="EMBL" id="WUUU01000002">
    <property type="protein sequence ID" value="MXR19219.1"/>
    <property type="molecule type" value="Genomic_DNA"/>
</dbReference>
<comment type="caution">
    <text evidence="2">The sequence shown here is derived from an EMBL/GenBank/DDBJ whole genome shotgun (WGS) entry which is preliminary data.</text>
</comment>
<keyword evidence="3" id="KW-1185">Reference proteome</keyword>
<feature type="compositionally biased region" description="Basic and acidic residues" evidence="1">
    <location>
        <begin position="41"/>
        <end position="58"/>
    </location>
</feature>
<name>A0A6B0SNL4_9EURY</name>
<evidence type="ECO:0000313" key="3">
    <source>
        <dbReference type="Proteomes" id="UP000471521"/>
    </source>
</evidence>
<accession>A0A6B0SNL4</accession>
<evidence type="ECO:0000256" key="1">
    <source>
        <dbReference type="SAM" id="MobiDB-lite"/>
    </source>
</evidence>